<dbReference type="Proteomes" id="UP001501442">
    <property type="component" value="Unassembled WGS sequence"/>
</dbReference>
<dbReference type="EMBL" id="BAABHK010000002">
    <property type="protein sequence ID" value="GAA4623293.1"/>
    <property type="molecule type" value="Genomic_DNA"/>
</dbReference>
<accession>A0ABP8U7V6</accession>
<name>A0ABP8U7V6_9ACTN</name>
<dbReference type="RefSeq" id="WP_345430272.1">
    <property type="nucleotide sequence ID" value="NZ_BAABHK010000002.1"/>
</dbReference>
<evidence type="ECO:0000313" key="2">
    <source>
        <dbReference type="Proteomes" id="UP001501442"/>
    </source>
</evidence>
<gene>
    <name evidence="1" type="ORF">GCM10023196_018920</name>
</gene>
<organism evidence="1 2">
    <name type="scientific">Actinoallomurus vinaceus</name>
    <dbReference type="NCBI Taxonomy" id="1080074"/>
    <lineage>
        <taxon>Bacteria</taxon>
        <taxon>Bacillati</taxon>
        <taxon>Actinomycetota</taxon>
        <taxon>Actinomycetes</taxon>
        <taxon>Streptosporangiales</taxon>
        <taxon>Thermomonosporaceae</taxon>
        <taxon>Actinoallomurus</taxon>
    </lineage>
</organism>
<keyword evidence="2" id="KW-1185">Reference proteome</keyword>
<sequence>MSGYRVEKLSAVGRTRSVEMTVWVDNWQMQCCGEPFTVGSEVSWTLREVDSGWLASVLGSDVAGTVDAAEEHHGGLSEETPVTRAKVSRITAVHCRYAPRPGGESRTLYPVAGSAAFSAVTSADGWTPARDELAFVGYLVRIDIP</sequence>
<evidence type="ECO:0000313" key="1">
    <source>
        <dbReference type="EMBL" id="GAA4623293.1"/>
    </source>
</evidence>
<protein>
    <submittedName>
        <fullName evidence="1">Uncharacterized protein</fullName>
    </submittedName>
</protein>
<comment type="caution">
    <text evidence="1">The sequence shown here is derived from an EMBL/GenBank/DDBJ whole genome shotgun (WGS) entry which is preliminary data.</text>
</comment>
<reference evidence="2" key="1">
    <citation type="journal article" date="2019" name="Int. J. Syst. Evol. Microbiol.">
        <title>The Global Catalogue of Microorganisms (GCM) 10K type strain sequencing project: providing services to taxonomists for standard genome sequencing and annotation.</title>
        <authorList>
            <consortium name="The Broad Institute Genomics Platform"/>
            <consortium name="The Broad Institute Genome Sequencing Center for Infectious Disease"/>
            <person name="Wu L."/>
            <person name="Ma J."/>
        </authorList>
    </citation>
    <scope>NUCLEOTIDE SEQUENCE [LARGE SCALE GENOMIC DNA]</scope>
    <source>
        <strain evidence="2">JCM 17939</strain>
    </source>
</reference>
<dbReference type="Pfam" id="PF20218">
    <property type="entry name" value="DUF6578"/>
    <property type="match status" value="1"/>
</dbReference>
<dbReference type="InterPro" id="IPR046485">
    <property type="entry name" value="DUF6578"/>
</dbReference>
<proteinExistence type="predicted"/>